<keyword evidence="4" id="KW-0963">Cytoplasm</keyword>
<reference evidence="11 12" key="1">
    <citation type="journal article" date="2018" name="Nat. Ecol. Evol.">
        <title>Shark genomes provide insights into elasmobranch evolution and the origin of vertebrates.</title>
        <authorList>
            <person name="Hara Y"/>
            <person name="Yamaguchi K"/>
            <person name="Onimaru K"/>
            <person name="Kadota M"/>
            <person name="Koyanagi M"/>
            <person name="Keeley SD"/>
            <person name="Tatsumi K"/>
            <person name="Tanaka K"/>
            <person name="Motone F"/>
            <person name="Kageyama Y"/>
            <person name="Nozu R"/>
            <person name="Adachi N"/>
            <person name="Nishimura O"/>
            <person name="Nakagawa R"/>
            <person name="Tanegashima C"/>
            <person name="Kiyatake I"/>
            <person name="Matsumoto R"/>
            <person name="Murakumo K"/>
            <person name="Nishida K"/>
            <person name="Terakita A"/>
            <person name="Kuratani S"/>
            <person name="Sato K"/>
            <person name="Hyodo S Kuraku.S."/>
        </authorList>
    </citation>
    <scope>NUCLEOTIDE SEQUENCE [LARGE SCALE GENOMIC DNA]</scope>
</reference>
<evidence type="ECO:0000256" key="2">
    <source>
        <dbReference type="ARBA" id="ARBA00004496"/>
    </source>
</evidence>
<dbReference type="GO" id="GO:0034475">
    <property type="term" value="P:U4 snRNA 3'-end processing"/>
    <property type="evidence" value="ECO:0007669"/>
    <property type="project" value="TreeGrafter"/>
</dbReference>
<dbReference type="GO" id="GO:0000176">
    <property type="term" value="C:nuclear exosome (RNase complex)"/>
    <property type="evidence" value="ECO:0007669"/>
    <property type="project" value="TreeGrafter"/>
</dbReference>
<keyword evidence="12" id="KW-1185">Reference proteome</keyword>
<evidence type="ECO:0000256" key="3">
    <source>
        <dbReference type="ARBA" id="ARBA00006678"/>
    </source>
</evidence>
<evidence type="ECO:0000256" key="1">
    <source>
        <dbReference type="ARBA" id="ARBA00004123"/>
    </source>
</evidence>
<feature type="non-terminal residue" evidence="11">
    <location>
        <position position="104"/>
    </location>
</feature>
<dbReference type="GO" id="GO:0006364">
    <property type="term" value="P:rRNA processing"/>
    <property type="evidence" value="ECO:0007669"/>
    <property type="project" value="UniProtKB-KW"/>
</dbReference>
<organism evidence="11 12">
    <name type="scientific">Chiloscyllium punctatum</name>
    <name type="common">Brownbanded bambooshark</name>
    <name type="synonym">Hemiscyllium punctatum</name>
    <dbReference type="NCBI Taxonomy" id="137246"/>
    <lineage>
        <taxon>Eukaryota</taxon>
        <taxon>Metazoa</taxon>
        <taxon>Chordata</taxon>
        <taxon>Craniata</taxon>
        <taxon>Vertebrata</taxon>
        <taxon>Chondrichthyes</taxon>
        <taxon>Elasmobranchii</taxon>
        <taxon>Galeomorphii</taxon>
        <taxon>Galeoidea</taxon>
        <taxon>Orectolobiformes</taxon>
        <taxon>Hemiscylliidae</taxon>
        <taxon>Chiloscyllium</taxon>
    </lineage>
</organism>
<dbReference type="GO" id="GO:0005730">
    <property type="term" value="C:nucleolus"/>
    <property type="evidence" value="ECO:0007669"/>
    <property type="project" value="TreeGrafter"/>
</dbReference>
<keyword evidence="6" id="KW-0271">Exosome</keyword>
<proteinExistence type="inferred from homology"/>
<evidence type="ECO:0000256" key="8">
    <source>
        <dbReference type="ARBA" id="ARBA00023242"/>
    </source>
</evidence>
<evidence type="ECO:0000256" key="6">
    <source>
        <dbReference type="ARBA" id="ARBA00022835"/>
    </source>
</evidence>
<gene>
    <name evidence="11" type="ORF">chiPu_0024501</name>
</gene>
<evidence type="ECO:0000256" key="4">
    <source>
        <dbReference type="ARBA" id="ARBA00022490"/>
    </source>
</evidence>
<dbReference type="GO" id="GO:0000177">
    <property type="term" value="C:cytoplasmic exosome (RNase complex)"/>
    <property type="evidence" value="ECO:0007669"/>
    <property type="project" value="TreeGrafter"/>
</dbReference>
<feature type="region of interest" description="Disordered" evidence="9">
    <location>
        <begin position="1"/>
        <end position="53"/>
    </location>
</feature>
<dbReference type="InterPro" id="IPR027408">
    <property type="entry name" value="PNPase/RNase_PH_dom_sf"/>
</dbReference>
<comment type="subcellular location">
    <subcellularLocation>
        <location evidence="2">Cytoplasm</location>
    </subcellularLocation>
    <subcellularLocation>
        <location evidence="1">Nucleus</location>
    </subcellularLocation>
</comment>
<protein>
    <recommendedName>
        <fullName evidence="10">Exoribonuclease phosphorolytic domain-containing protein</fullName>
    </recommendedName>
</protein>
<dbReference type="Proteomes" id="UP000287033">
    <property type="component" value="Unassembled WGS sequence"/>
</dbReference>
<dbReference type="STRING" id="137246.A0A401TE26"/>
<dbReference type="GO" id="GO:0003723">
    <property type="term" value="F:RNA binding"/>
    <property type="evidence" value="ECO:0007669"/>
    <property type="project" value="UniProtKB-KW"/>
</dbReference>
<dbReference type="PANTHER" id="PTHR11953:SF2">
    <property type="entry name" value="EXOSOME COMPLEX COMPONENT MTR3"/>
    <property type="match status" value="1"/>
</dbReference>
<evidence type="ECO:0000313" key="11">
    <source>
        <dbReference type="EMBL" id="GCC40888.1"/>
    </source>
</evidence>
<dbReference type="EMBL" id="BEZZ01040721">
    <property type="protein sequence ID" value="GCC40888.1"/>
    <property type="molecule type" value="Genomic_DNA"/>
</dbReference>
<comment type="similarity">
    <text evidence="3">Belongs to the RNase PH family.</text>
</comment>
<dbReference type="PANTHER" id="PTHR11953">
    <property type="entry name" value="EXOSOME COMPLEX COMPONENT"/>
    <property type="match status" value="1"/>
</dbReference>
<dbReference type="Pfam" id="PF01138">
    <property type="entry name" value="RNase_PH"/>
    <property type="match status" value="1"/>
</dbReference>
<dbReference type="GO" id="GO:0071051">
    <property type="term" value="P:poly(A)-dependent snoRNA 3'-end processing"/>
    <property type="evidence" value="ECO:0007669"/>
    <property type="project" value="TreeGrafter"/>
</dbReference>
<name>A0A401TE26_CHIPU</name>
<accession>A0A401TE26</accession>
<dbReference type="InterPro" id="IPR001247">
    <property type="entry name" value="ExoRNase_PH_dom1"/>
</dbReference>
<dbReference type="AlphaFoldDB" id="A0A401TE26"/>
<evidence type="ECO:0000256" key="5">
    <source>
        <dbReference type="ARBA" id="ARBA00022552"/>
    </source>
</evidence>
<evidence type="ECO:0000256" key="9">
    <source>
        <dbReference type="SAM" id="MobiDB-lite"/>
    </source>
</evidence>
<dbReference type="OrthoDB" id="2504340at2759"/>
<comment type="caution">
    <text evidence="11">The sequence shown here is derived from an EMBL/GenBank/DDBJ whole genome shotgun (WGS) entry which is preliminary data.</text>
</comment>
<sequence length="104" mass="10857">MPVDTKRVRGPEESQSPLLFVTGDAAPSAVPGKAGSLGRSQSRGRADGRSVAEPRPVFARAGLVSQADGSVYAECGLSKLLCAVYGPRESDRKEERRLSGATLG</sequence>
<dbReference type="Gene3D" id="3.30.230.70">
    <property type="entry name" value="GHMP Kinase, N-terminal domain"/>
    <property type="match status" value="1"/>
</dbReference>
<keyword evidence="7" id="KW-0694">RNA-binding</keyword>
<dbReference type="InterPro" id="IPR020568">
    <property type="entry name" value="Ribosomal_Su5_D2-typ_SF"/>
</dbReference>
<keyword evidence="5" id="KW-0698">rRNA processing</keyword>
<feature type="domain" description="Exoribonuclease phosphorolytic" evidence="10">
    <location>
        <begin position="54"/>
        <end position="96"/>
    </location>
</feature>
<evidence type="ECO:0000259" key="10">
    <source>
        <dbReference type="Pfam" id="PF01138"/>
    </source>
</evidence>
<evidence type="ECO:0000256" key="7">
    <source>
        <dbReference type="ARBA" id="ARBA00022884"/>
    </source>
</evidence>
<dbReference type="InterPro" id="IPR050080">
    <property type="entry name" value="RNase_PH"/>
</dbReference>
<evidence type="ECO:0000313" key="12">
    <source>
        <dbReference type="Proteomes" id="UP000287033"/>
    </source>
</evidence>
<feature type="compositionally biased region" description="Basic and acidic residues" evidence="9">
    <location>
        <begin position="1"/>
        <end position="12"/>
    </location>
</feature>
<dbReference type="SUPFAM" id="SSF54211">
    <property type="entry name" value="Ribosomal protein S5 domain 2-like"/>
    <property type="match status" value="1"/>
</dbReference>
<keyword evidence="8" id="KW-0539">Nucleus</keyword>
<dbReference type="GO" id="GO:0016075">
    <property type="term" value="P:rRNA catabolic process"/>
    <property type="evidence" value="ECO:0007669"/>
    <property type="project" value="TreeGrafter"/>
</dbReference>
<dbReference type="GO" id="GO:0071028">
    <property type="term" value="P:nuclear mRNA surveillance"/>
    <property type="evidence" value="ECO:0007669"/>
    <property type="project" value="TreeGrafter"/>
</dbReference>